<comment type="caution">
    <text evidence="1">The sequence shown here is derived from an EMBL/GenBank/DDBJ whole genome shotgun (WGS) entry which is preliminary data.</text>
</comment>
<sequence>LYKYPPSLTEYPEVQIHRGIYLKKIAKKISAKHIVEIGTARGWQSLLFAKYIEEGKFNGRVFTCDIVGSDEPIFEITIKPGELFTRSQLWGKYEFSDLITFVHGDSSKLKEYLQNLEPCKIDLVFVDGEHTEKAVMQDFYNISP</sequence>
<dbReference type="Gene3D" id="3.40.50.150">
    <property type="entry name" value="Vaccinia Virus protein VP39"/>
    <property type="match status" value="1"/>
</dbReference>
<dbReference type="EMBL" id="BARV01013502">
    <property type="protein sequence ID" value="GAI23278.1"/>
    <property type="molecule type" value="Genomic_DNA"/>
</dbReference>
<accession>X1LW15</accession>
<dbReference type="AlphaFoldDB" id="X1LW15"/>
<organism evidence="1">
    <name type="scientific">marine sediment metagenome</name>
    <dbReference type="NCBI Taxonomy" id="412755"/>
    <lineage>
        <taxon>unclassified sequences</taxon>
        <taxon>metagenomes</taxon>
        <taxon>ecological metagenomes</taxon>
    </lineage>
</organism>
<dbReference type="InterPro" id="IPR029063">
    <property type="entry name" value="SAM-dependent_MTases_sf"/>
</dbReference>
<dbReference type="Pfam" id="PF13578">
    <property type="entry name" value="Methyltransf_24"/>
    <property type="match status" value="1"/>
</dbReference>
<protein>
    <recommendedName>
        <fullName evidence="2">Class I SAM-dependent methyltransferase</fullName>
    </recommendedName>
</protein>
<feature type="non-terminal residue" evidence="1">
    <location>
        <position position="144"/>
    </location>
</feature>
<feature type="non-terminal residue" evidence="1">
    <location>
        <position position="1"/>
    </location>
</feature>
<proteinExistence type="predicted"/>
<gene>
    <name evidence="1" type="ORF">S06H3_24336</name>
</gene>
<reference evidence="1" key="1">
    <citation type="journal article" date="2014" name="Front. Microbiol.">
        <title>High frequency of phylogenetically diverse reductive dehalogenase-homologous genes in deep subseafloor sedimentary metagenomes.</title>
        <authorList>
            <person name="Kawai M."/>
            <person name="Futagami T."/>
            <person name="Toyoda A."/>
            <person name="Takaki Y."/>
            <person name="Nishi S."/>
            <person name="Hori S."/>
            <person name="Arai W."/>
            <person name="Tsubouchi T."/>
            <person name="Morono Y."/>
            <person name="Uchiyama I."/>
            <person name="Ito T."/>
            <person name="Fujiyama A."/>
            <person name="Inagaki F."/>
            <person name="Takami H."/>
        </authorList>
    </citation>
    <scope>NUCLEOTIDE SEQUENCE</scope>
    <source>
        <strain evidence="1">Expedition CK06-06</strain>
    </source>
</reference>
<name>X1LW15_9ZZZZ</name>
<dbReference type="SUPFAM" id="SSF53335">
    <property type="entry name" value="S-adenosyl-L-methionine-dependent methyltransferases"/>
    <property type="match status" value="1"/>
</dbReference>
<evidence type="ECO:0000313" key="1">
    <source>
        <dbReference type="EMBL" id="GAI23278.1"/>
    </source>
</evidence>
<evidence type="ECO:0008006" key="2">
    <source>
        <dbReference type="Google" id="ProtNLM"/>
    </source>
</evidence>